<keyword evidence="3" id="KW-0677">Repeat</keyword>
<dbReference type="RefSeq" id="XP_009769791.1">
    <property type="nucleotide sequence ID" value="XM_009771489.1"/>
</dbReference>
<dbReference type="Gene3D" id="3.40.50.300">
    <property type="entry name" value="P-loop containing nucleotide triphosphate hydrolases"/>
    <property type="match status" value="1"/>
</dbReference>
<dbReference type="InterPro" id="IPR036388">
    <property type="entry name" value="WH-like_DNA-bd_sf"/>
</dbReference>
<dbReference type="InterPro" id="IPR055414">
    <property type="entry name" value="LRR_R13L4/SHOC2-like"/>
</dbReference>
<dbReference type="PROSITE" id="PS51153">
    <property type="entry name" value="RPW8"/>
    <property type="match status" value="1"/>
</dbReference>
<sequence>MAGSLVGGAALGPVFDIFLKSVIDVGLRVATFRSKMNHLRKTLEYIKPVFEDIENLNRKLEGRDQDIELLKKQLQDGEKLVLKCSKVKSYEMVKKWHYSRKLTKLENSLLQFLQMHGFLCGWRDSIRSLGMTIENGQKLDKICSFFEESSLNAGSSRVFSGWSDVPEFIVPDFFVGLQVPLQELKLMLLKEDIDPVLVLSAPAGCGKTTLAAKLCQEEDIKGKYRDIFFVTVSRKPNIRRIVSAIFEKKVGKVPDFPSDQDAIFQLNSLIQRHTSHHVLLVLDDVWYGSELLVEKFIFDPRFKILVTSRSVFPKFESTYKLKSLSEKDARDLFHHSAFRNGTPNVGPDLVDKVITSCSGFPLALKVVGGSLYGQSDAIWINRVKMQPKRNILFATENELFCSLEVSIDALDEIAFPIIGQILGDCFLDLGSFPEDQRIHATTLLDMWVELYNLDEDGMSALGILFELCSQNVVNLALARKDAPACLGLYNVHYITQHDLLRELAIHRCDEKPAEERRRLYVNIKGNDFPKWWFDQRLQPVQARLLSIFTDETFSFDWYDMQFPYVEVLVLNFQRTVCTYKLPHFMEKMSQLKALIVTNNGFSLAELSNFSCFCSLLNLNRINLDRISVASIFTGNLQLTNLRKISLIMCEVWKAFANSVVKISSMWPNLVEMNMEYCNDLVVLPADICDLVHLKKLSICYCQELIALPEEVGKLENLEILRLQSCTKLTELPESIVKLQRLRFLDVYDCVDMDSMPREIGQLFSSQTICMGSRLGFDELPCSVINLVKLENVICDEETALLWEPYKGCLRNLRINVLKEDSNLNLLHKSSFNLI</sequence>
<name>A0A1U7VXV4_NICSY</name>
<dbReference type="Gene3D" id="1.10.8.430">
    <property type="entry name" value="Helical domain of apoptotic protease-activating factors"/>
    <property type="match status" value="1"/>
</dbReference>
<evidence type="ECO:0000259" key="5">
    <source>
        <dbReference type="PROSITE" id="PS51153"/>
    </source>
</evidence>
<feature type="domain" description="RPW8" evidence="5">
    <location>
        <begin position="1"/>
        <end position="151"/>
    </location>
</feature>
<dbReference type="Proteomes" id="UP000189701">
    <property type="component" value="Unplaced"/>
</dbReference>
<dbReference type="eggNOG" id="ENOG502QSSA">
    <property type="taxonomic scope" value="Eukaryota"/>
</dbReference>
<evidence type="ECO:0000256" key="2">
    <source>
        <dbReference type="ARBA" id="ARBA00022614"/>
    </source>
</evidence>
<dbReference type="PRINTS" id="PR00364">
    <property type="entry name" value="DISEASERSIST"/>
</dbReference>
<dbReference type="Gene3D" id="3.80.10.10">
    <property type="entry name" value="Ribonuclease Inhibitor"/>
    <property type="match status" value="1"/>
</dbReference>
<dbReference type="InterPro" id="IPR027417">
    <property type="entry name" value="P-loop_NTPase"/>
</dbReference>
<dbReference type="KEGG" id="nsy:104220592"/>
<evidence type="ECO:0000256" key="1">
    <source>
        <dbReference type="ARBA" id="ARBA00008894"/>
    </source>
</evidence>
<dbReference type="GeneID" id="104220592"/>
<dbReference type="STRING" id="4096.A0A1U7VXV4"/>
<dbReference type="SMART" id="SM00382">
    <property type="entry name" value="AAA"/>
    <property type="match status" value="1"/>
</dbReference>
<dbReference type="GO" id="GO:0006952">
    <property type="term" value="P:defense response"/>
    <property type="evidence" value="ECO:0007669"/>
    <property type="project" value="UniProtKB-KW"/>
</dbReference>
<dbReference type="SUPFAM" id="SSF52047">
    <property type="entry name" value="RNI-like"/>
    <property type="match status" value="1"/>
</dbReference>
<organism evidence="6 7">
    <name type="scientific">Nicotiana sylvestris</name>
    <name type="common">Wood tobacco</name>
    <name type="synonym">South American tobacco</name>
    <dbReference type="NCBI Taxonomy" id="4096"/>
    <lineage>
        <taxon>Eukaryota</taxon>
        <taxon>Viridiplantae</taxon>
        <taxon>Streptophyta</taxon>
        <taxon>Embryophyta</taxon>
        <taxon>Tracheophyta</taxon>
        <taxon>Spermatophyta</taxon>
        <taxon>Magnoliopsida</taxon>
        <taxon>eudicotyledons</taxon>
        <taxon>Gunneridae</taxon>
        <taxon>Pentapetalae</taxon>
        <taxon>asterids</taxon>
        <taxon>lamiids</taxon>
        <taxon>Solanales</taxon>
        <taxon>Solanaceae</taxon>
        <taxon>Nicotianoideae</taxon>
        <taxon>Nicotianeae</taxon>
        <taxon>Nicotiana</taxon>
    </lineage>
</organism>
<dbReference type="Pfam" id="PF00931">
    <property type="entry name" value="NB-ARC"/>
    <property type="match status" value="1"/>
</dbReference>
<dbReference type="Pfam" id="PF05659">
    <property type="entry name" value="RPW8"/>
    <property type="match status" value="1"/>
</dbReference>
<dbReference type="Pfam" id="PF23598">
    <property type="entry name" value="LRR_14"/>
    <property type="match status" value="1"/>
</dbReference>
<reference evidence="6" key="1">
    <citation type="journal article" date="2013" name="Genome Biol.">
        <title>Reference genomes and transcriptomes of Nicotiana sylvestris and Nicotiana tomentosiformis.</title>
        <authorList>
            <person name="Sierro N."/>
            <person name="Battey J.N."/>
            <person name="Ouadi S."/>
            <person name="Bovet L."/>
            <person name="Goepfert S."/>
            <person name="Bakaher N."/>
            <person name="Peitsch M.C."/>
            <person name="Ivanov N.V."/>
        </authorList>
    </citation>
    <scope>NUCLEOTIDE SEQUENCE [LARGE SCALE GENOMIC DNA]</scope>
</reference>
<dbReference type="InterPro" id="IPR008808">
    <property type="entry name" value="Powdery_mildew-R_dom"/>
</dbReference>
<evidence type="ECO:0000256" key="3">
    <source>
        <dbReference type="ARBA" id="ARBA00022737"/>
    </source>
</evidence>
<proteinExistence type="inferred from homology"/>
<accession>A0A1U7VXV4</accession>
<dbReference type="PANTHER" id="PTHR36766:SF3">
    <property type="entry name" value="RPW8 DOMAIN-CONTAINING PROTEIN"/>
    <property type="match status" value="1"/>
</dbReference>
<evidence type="ECO:0000313" key="7">
    <source>
        <dbReference type="RefSeq" id="XP_009769791.1"/>
    </source>
</evidence>
<dbReference type="InterPro" id="IPR003593">
    <property type="entry name" value="AAA+_ATPase"/>
</dbReference>
<dbReference type="Gene3D" id="1.10.10.10">
    <property type="entry name" value="Winged helix-like DNA-binding domain superfamily/Winged helix DNA-binding domain"/>
    <property type="match status" value="1"/>
</dbReference>
<gene>
    <name evidence="7" type="primary">LOC104220592</name>
</gene>
<dbReference type="InterPro" id="IPR002182">
    <property type="entry name" value="NB-ARC"/>
</dbReference>
<evidence type="ECO:0000256" key="4">
    <source>
        <dbReference type="ARBA" id="ARBA00022821"/>
    </source>
</evidence>
<evidence type="ECO:0000313" key="6">
    <source>
        <dbReference type="Proteomes" id="UP000189701"/>
    </source>
</evidence>
<dbReference type="InterPro" id="IPR032675">
    <property type="entry name" value="LRR_dom_sf"/>
</dbReference>
<dbReference type="SUPFAM" id="SSF52540">
    <property type="entry name" value="P-loop containing nucleoside triphosphate hydrolases"/>
    <property type="match status" value="1"/>
</dbReference>
<keyword evidence="2" id="KW-0433">Leucine-rich repeat</keyword>
<dbReference type="PANTHER" id="PTHR36766">
    <property type="entry name" value="PLANT BROAD-SPECTRUM MILDEW RESISTANCE PROTEIN RPW8"/>
    <property type="match status" value="1"/>
</dbReference>
<dbReference type="AlphaFoldDB" id="A0A1U7VXV4"/>
<comment type="similarity">
    <text evidence="1">Belongs to the disease resistance NB-LRR family.</text>
</comment>
<dbReference type="InterPro" id="IPR042197">
    <property type="entry name" value="Apaf_helical"/>
</dbReference>
<keyword evidence="6" id="KW-1185">Reference proteome</keyword>
<protein>
    <submittedName>
        <fullName evidence="7">LOW QUALITY PROTEIN: probable disease resistance protein At5g66900</fullName>
    </submittedName>
</protein>
<dbReference type="GO" id="GO:0043531">
    <property type="term" value="F:ADP binding"/>
    <property type="evidence" value="ECO:0007669"/>
    <property type="project" value="InterPro"/>
</dbReference>
<reference evidence="7" key="2">
    <citation type="submission" date="2025-08" db="UniProtKB">
        <authorList>
            <consortium name="RefSeq"/>
        </authorList>
    </citation>
    <scope>IDENTIFICATION</scope>
    <source>
        <tissue evidence="7">Leaf</tissue>
    </source>
</reference>
<keyword evidence="4" id="KW-0611">Plant defense</keyword>